<feature type="domain" description="HTH araC/xylS-type" evidence="4">
    <location>
        <begin position="169"/>
        <end position="267"/>
    </location>
</feature>
<dbReference type="PROSITE" id="PS01124">
    <property type="entry name" value="HTH_ARAC_FAMILY_2"/>
    <property type="match status" value="1"/>
</dbReference>
<accession>A0A841U059</accession>
<dbReference type="GO" id="GO:0043565">
    <property type="term" value="F:sequence-specific DNA binding"/>
    <property type="evidence" value="ECO:0007669"/>
    <property type="project" value="InterPro"/>
</dbReference>
<proteinExistence type="predicted"/>
<dbReference type="RefSeq" id="WP_185135505.1">
    <property type="nucleotide sequence ID" value="NZ_JACJVR010000031.1"/>
</dbReference>
<keyword evidence="2" id="KW-0238">DNA-binding</keyword>
<dbReference type="SUPFAM" id="SSF51182">
    <property type="entry name" value="RmlC-like cupins"/>
    <property type="match status" value="1"/>
</dbReference>
<dbReference type="InterPro" id="IPR018062">
    <property type="entry name" value="HTH_AraC-typ_CS"/>
</dbReference>
<protein>
    <submittedName>
        <fullName evidence="5">Helix-turn-helix transcriptional regulator</fullName>
    </submittedName>
</protein>
<gene>
    <name evidence="5" type="ORF">H7B90_08880</name>
</gene>
<dbReference type="SUPFAM" id="SSF46689">
    <property type="entry name" value="Homeodomain-like"/>
    <property type="match status" value="2"/>
</dbReference>
<evidence type="ECO:0000256" key="2">
    <source>
        <dbReference type="ARBA" id="ARBA00023125"/>
    </source>
</evidence>
<organism evidence="5 6">
    <name type="scientific">Cohnella xylanilytica</name>
    <dbReference type="NCBI Taxonomy" id="557555"/>
    <lineage>
        <taxon>Bacteria</taxon>
        <taxon>Bacillati</taxon>
        <taxon>Bacillota</taxon>
        <taxon>Bacilli</taxon>
        <taxon>Bacillales</taxon>
        <taxon>Paenibacillaceae</taxon>
        <taxon>Cohnella</taxon>
    </lineage>
</organism>
<dbReference type="InterPro" id="IPR011051">
    <property type="entry name" value="RmlC_Cupin_sf"/>
</dbReference>
<keyword evidence="3" id="KW-0804">Transcription</keyword>
<dbReference type="SMART" id="SM00342">
    <property type="entry name" value="HTH_ARAC"/>
    <property type="match status" value="1"/>
</dbReference>
<keyword evidence="6" id="KW-1185">Reference proteome</keyword>
<name>A0A841U059_9BACL</name>
<keyword evidence="1" id="KW-0805">Transcription regulation</keyword>
<dbReference type="InterPro" id="IPR050204">
    <property type="entry name" value="AraC_XylS_family_regulators"/>
</dbReference>
<dbReference type="CDD" id="cd02208">
    <property type="entry name" value="cupin_RmlC-like"/>
    <property type="match status" value="1"/>
</dbReference>
<dbReference type="PANTHER" id="PTHR46796">
    <property type="entry name" value="HTH-TYPE TRANSCRIPTIONAL ACTIVATOR RHAS-RELATED"/>
    <property type="match status" value="1"/>
</dbReference>
<dbReference type="Pfam" id="PF12833">
    <property type="entry name" value="HTH_18"/>
    <property type="match status" value="1"/>
</dbReference>
<dbReference type="PRINTS" id="PR00032">
    <property type="entry name" value="HTHARAC"/>
</dbReference>
<evidence type="ECO:0000313" key="5">
    <source>
        <dbReference type="EMBL" id="MBB6691510.1"/>
    </source>
</evidence>
<reference evidence="5 6" key="1">
    <citation type="submission" date="2020-08" db="EMBL/GenBank/DDBJ databases">
        <title>Cohnella phylogeny.</title>
        <authorList>
            <person name="Dunlap C."/>
        </authorList>
    </citation>
    <scope>NUCLEOTIDE SEQUENCE [LARGE SCALE GENOMIC DNA]</scope>
    <source>
        <strain evidence="5 6">DSM 25239</strain>
    </source>
</reference>
<dbReference type="InterPro" id="IPR018060">
    <property type="entry name" value="HTH_AraC"/>
</dbReference>
<evidence type="ECO:0000259" key="4">
    <source>
        <dbReference type="PROSITE" id="PS01124"/>
    </source>
</evidence>
<dbReference type="GO" id="GO:0003700">
    <property type="term" value="F:DNA-binding transcription factor activity"/>
    <property type="evidence" value="ECO:0007669"/>
    <property type="project" value="InterPro"/>
</dbReference>
<evidence type="ECO:0000256" key="1">
    <source>
        <dbReference type="ARBA" id="ARBA00023015"/>
    </source>
</evidence>
<dbReference type="InterPro" id="IPR014710">
    <property type="entry name" value="RmlC-like_jellyroll"/>
</dbReference>
<dbReference type="EMBL" id="JACJVR010000031">
    <property type="protein sequence ID" value="MBB6691510.1"/>
    <property type="molecule type" value="Genomic_DNA"/>
</dbReference>
<dbReference type="PROSITE" id="PS00041">
    <property type="entry name" value="HTH_ARAC_FAMILY_1"/>
    <property type="match status" value="1"/>
</dbReference>
<evidence type="ECO:0000313" key="6">
    <source>
        <dbReference type="Proteomes" id="UP000553776"/>
    </source>
</evidence>
<dbReference type="InterPro" id="IPR020449">
    <property type="entry name" value="Tscrpt_reg_AraC-type_HTH"/>
</dbReference>
<dbReference type="InterPro" id="IPR009057">
    <property type="entry name" value="Homeodomain-like_sf"/>
</dbReference>
<dbReference type="Proteomes" id="UP000553776">
    <property type="component" value="Unassembled WGS sequence"/>
</dbReference>
<evidence type="ECO:0000256" key="3">
    <source>
        <dbReference type="ARBA" id="ARBA00023163"/>
    </source>
</evidence>
<comment type="caution">
    <text evidence="5">The sequence shown here is derived from an EMBL/GenBank/DDBJ whole genome shotgun (WGS) entry which is preliminary data.</text>
</comment>
<dbReference type="Gene3D" id="2.60.120.10">
    <property type="entry name" value="Jelly Rolls"/>
    <property type="match status" value="1"/>
</dbReference>
<dbReference type="Gene3D" id="1.10.10.60">
    <property type="entry name" value="Homeodomain-like"/>
    <property type="match status" value="2"/>
</dbReference>
<dbReference type="AlphaFoldDB" id="A0A841U059"/>
<sequence>MQLTVKTPRIMAWRIEEEFANTPHLHEDQFQITIPLYGKCFFTQENRTYDLSSGECLVQYPQDRHSFYLGADSGVMILQVDRAGMDMLSARGPAEPAFRQQIDPALALEGFRSWYGSLLAGERIDRLATEEIESKILFFLYRHLEGSHSSPGAQAPIWAEVASADRPLARVLSYIREHYAEPLGVDELAAIAMQSRFHFIRSFKAHTGTSPYQYVLRIRVEAAKGLLLHTRMTVTDVALQAGFASVSQFHRAFAKTAGMTPEQFRAAAGKESGR</sequence>